<keyword evidence="2 5" id="KW-0223">Dioxygenase</keyword>
<evidence type="ECO:0000313" key="5">
    <source>
        <dbReference type="EMBL" id="PRZ42477.1"/>
    </source>
</evidence>
<dbReference type="AlphaFoldDB" id="A0A2T1A1V7"/>
<dbReference type="Proteomes" id="UP000237752">
    <property type="component" value="Unassembled WGS sequence"/>
</dbReference>
<reference evidence="5 6" key="1">
    <citation type="submission" date="2018-03" db="EMBL/GenBank/DDBJ databases">
        <title>Genomic Encyclopedia of Archaeal and Bacterial Type Strains, Phase II (KMG-II): from individual species to whole genera.</title>
        <authorList>
            <person name="Goeker M."/>
        </authorList>
    </citation>
    <scope>NUCLEOTIDE SEQUENCE [LARGE SCALE GENOMIC DNA]</scope>
    <source>
        <strain evidence="5 6">DSM 100065</strain>
    </source>
</reference>
<proteinExistence type="inferred from homology"/>
<dbReference type="GO" id="GO:0008199">
    <property type="term" value="F:ferric iron binding"/>
    <property type="evidence" value="ECO:0007669"/>
    <property type="project" value="InterPro"/>
</dbReference>
<keyword evidence="6" id="KW-1185">Reference proteome</keyword>
<dbReference type="OrthoDB" id="4417174at2"/>
<name>A0A2T1A1V7_9ACTN</name>
<dbReference type="NCBIfam" id="TIGR02423">
    <property type="entry name" value="protocat_alph"/>
    <property type="match status" value="1"/>
</dbReference>
<dbReference type="SUPFAM" id="SSF49482">
    <property type="entry name" value="Aromatic compound dioxygenase"/>
    <property type="match status" value="1"/>
</dbReference>
<dbReference type="Pfam" id="PF00775">
    <property type="entry name" value="Dioxygenase_C"/>
    <property type="match status" value="1"/>
</dbReference>
<dbReference type="PANTHER" id="PTHR33711">
    <property type="entry name" value="DIOXYGENASE, PUTATIVE (AFU_ORTHOLOGUE AFUA_2G02910)-RELATED"/>
    <property type="match status" value="1"/>
</dbReference>
<evidence type="ECO:0000259" key="4">
    <source>
        <dbReference type="Pfam" id="PF00775"/>
    </source>
</evidence>
<dbReference type="PANTHER" id="PTHR33711:SF9">
    <property type="entry name" value="PROTOCATECHUATE 3,4-DIOXYGENASE ALPHA CHAIN"/>
    <property type="match status" value="1"/>
</dbReference>
<comment type="caution">
    <text evidence="5">The sequence shown here is derived from an EMBL/GenBank/DDBJ whole genome shotgun (WGS) entry which is preliminary data.</text>
</comment>
<dbReference type="InterPro" id="IPR012786">
    <property type="entry name" value="Protocat_dOase_a"/>
</dbReference>
<accession>A0A2T1A1V7</accession>
<dbReference type="EMBL" id="PVUE01000005">
    <property type="protein sequence ID" value="PRZ42477.1"/>
    <property type="molecule type" value="Genomic_DNA"/>
</dbReference>
<evidence type="ECO:0000256" key="2">
    <source>
        <dbReference type="ARBA" id="ARBA00022964"/>
    </source>
</evidence>
<dbReference type="Gene3D" id="2.60.130.10">
    <property type="entry name" value="Aromatic compound dioxygenase"/>
    <property type="match status" value="1"/>
</dbReference>
<comment type="similarity">
    <text evidence="1">Belongs to the intradiol ring-cleavage dioxygenase family.</text>
</comment>
<evidence type="ECO:0000256" key="3">
    <source>
        <dbReference type="ARBA" id="ARBA00023002"/>
    </source>
</evidence>
<dbReference type="InterPro" id="IPR000627">
    <property type="entry name" value="Intradiol_dOase_C"/>
</dbReference>
<dbReference type="InterPro" id="IPR015889">
    <property type="entry name" value="Intradiol_dOase_core"/>
</dbReference>
<keyword evidence="3" id="KW-0560">Oxidoreductase</keyword>
<protein>
    <submittedName>
        <fullName evidence="5">Protocatechuate 3,4-dioxygenase alpha subunit</fullName>
    </submittedName>
</protein>
<organism evidence="5 6">
    <name type="scientific">Antricoccus suffuscus</name>
    <dbReference type="NCBI Taxonomy" id="1629062"/>
    <lineage>
        <taxon>Bacteria</taxon>
        <taxon>Bacillati</taxon>
        <taxon>Actinomycetota</taxon>
        <taxon>Actinomycetes</taxon>
        <taxon>Geodermatophilales</taxon>
        <taxon>Antricoccaceae</taxon>
        <taxon>Antricoccus</taxon>
    </lineage>
</organism>
<dbReference type="GO" id="GO:0018578">
    <property type="term" value="F:protocatechuate 3,4-dioxygenase activity"/>
    <property type="evidence" value="ECO:0007669"/>
    <property type="project" value="InterPro"/>
</dbReference>
<feature type="domain" description="Intradiol ring-cleavage dioxygenases" evidence="4">
    <location>
        <begin position="37"/>
        <end position="183"/>
    </location>
</feature>
<evidence type="ECO:0000256" key="1">
    <source>
        <dbReference type="ARBA" id="ARBA00007825"/>
    </source>
</evidence>
<evidence type="ECO:0000313" key="6">
    <source>
        <dbReference type="Proteomes" id="UP000237752"/>
    </source>
</evidence>
<dbReference type="RefSeq" id="WP_106348518.1">
    <property type="nucleotide sequence ID" value="NZ_PVUE01000005.1"/>
</dbReference>
<dbReference type="InterPro" id="IPR050770">
    <property type="entry name" value="Intradiol_RC_Dioxygenase"/>
</dbReference>
<gene>
    <name evidence="5" type="ORF">CLV47_10599</name>
</gene>
<sequence length="192" mass="21077">MTEDFGLTPSQTVGPFLHIALTWEDGNLVVPRDFPDAIRIVGTLYDGAESQIPDGLIETWQADPEGRFDHPDDLRGEKEPPEGFIAFGRATTLDGGHFEIVTAKPGPLPAGGGEIEAPHLNVSVFARGMLDRVVTRIYFSDEPEANAVDPVLNSVDPERRSRLIAEASAKDPATYLFDIYLQGEHESVFFEL</sequence>